<dbReference type="Proteomes" id="UP000289260">
    <property type="component" value="Chromosome"/>
</dbReference>
<dbReference type="AlphaFoldDB" id="A0A4P6KF33"/>
<proteinExistence type="predicted"/>
<evidence type="ECO:0000256" key="1">
    <source>
        <dbReference type="SAM" id="MobiDB-lite"/>
    </source>
</evidence>
<feature type="region of interest" description="Disordered" evidence="1">
    <location>
        <begin position="27"/>
        <end position="52"/>
    </location>
</feature>
<dbReference type="InterPro" id="IPR025736">
    <property type="entry name" value="PucR_C-HTH_dom"/>
</dbReference>
<protein>
    <submittedName>
        <fullName evidence="3">PucR family transcriptional regulator</fullName>
    </submittedName>
</protein>
<dbReference type="InterPro" id="IPR051448">
    <property type="entry name" value="CdaR-like_regulators"/>
</dbReference>
<dbReference type="PANTHER" id="PTHR33744">
    <property type="entry name" value="CARBOHYDRATE DIACID REGULATOR"/>
    <property type="match status" value="1"/>
</dbReference>
<organism evidence="3 4">
    <name type="scientific">Leucobacter triazinivorans</name>
    <dbReference type="NCBI Taxonomy" id="1784719"/>
    <lineage>
        <taxon>Bacteria</taxon>
        <taxon>Bacillati</taxon>
        <taxon>Actinomycetota</taxon>
        <taxon>Actinomycetes</taxon>
        <taxon>Micrococcales</taxon>
        <taxon>Microbacteriaceae</taxon>
        <taxon>Leucobacter</taxon>
    </lineage>
</organism>
<sequence length="454" mass="49320">MPSRVALRPGTVTREYEAFRGSHCRISKNRAGSSRETSRSHKNRGLAVTTPPDPAAEAERLRTTVDITHALLSAVSSPDPVHALAARLSTLCRGTAIIYDFEGATVASVGEAPAQLIWNEVAATHRRELSIPIGRWHVRTRRVSLRDGIHVIALASRGSETLDQIGELLLDSAERLLGAVHGIQYGASQRDRRDNEQLIASLHDGILPAREHRFWSQLAQFRFPAYAPVRALELAPVDASSASEAHLTQLIGRARSDDLPFLTMLRRVDMDSPSTIAAIVPASAASEHWIGAVAQHFLVGASAPFSALSQVPVCVREAETGLGIARQWASASASPEAPAPVLIDRIDLTTWLLSHVDPRQLEERIARTLEPLGSRQLRDTLTTYLAAEQNIARTADALFVHPNTVRYRLGRVEEALGRPISSALALTNLALALHPELIGRAAELDRAHAEQAAP</sequence>
<evidence type="ECO:0000313" key="3">
    <source>
        <dbReference type="EMBL" id="QBE48843.1"/>
    </source>
</evidence>
<dbReference type="InterPro" id="IPR042070">
    <property type="entry name" value="PucR_C-HTH_sf"/>
</dbReference>
<dbReference type="Gene3D" id="1.10.10.2840">
    <property type="entry name" value="PucR C-terminal helix-turn-helix domain"/>
    <property type="match status" value="1"/>
</dbReference>
<dbReference type="KEGG" id="ltr:EVS81_08365"/>
<keyword evidence="4" id="KW-1185">Reference proteome</keyword>
<gene>
    <name evidence="3" type="ORF">EVS81_08365</name>
</gene>
<evidence type="ECO:0000259" key="2">
    <source>
        <dbReference type="Pfam" id="PF13556"/>
    </source>
</evidence>
<dbReference type="OrthoDB" id="3190266at2"/>
<reference evidence="3 4" key="1">
    <citation type="submission" date="2019-02" db="EMBL/GenBank/DDBJ databases">
        <authorList>
            <person name="Sun L."/>
            <person name="Pan D."/>
            <person name="Wu X."/>
        </authorList>
    </citation>
    <scope>NUCLEOTIDE SEQUENCE [LARGE SCALE GENOMIC DNA]</scope>
    <source>
        <strain evidence="3 4">JW-1</strain>
    </source>
</reference>
<name>A0A4P6KF33_9MICO</name>
<dbReference type="PANTHER" id="PTHR33744:SF7">
    <property type="entry name" value="PUCR FAMILY TRANSCRIPTIONAL REGULATOR"/>
    <property type="match status" value="1"/>
</dbReference>
<evidence type="ECO:0000313" key="4">
    <source>
        <dbReference type="Proteomes" id="UP000289260"/>
    </source>
</evidence>
<accession>A0A4P6KF33</accession>
<dbReference type="Pfam" id="PF13556">
    <property type="entry name" value="HTH_30"/>
    <property type="match status" value="1"/>
</dbReference>
<feature type="domain" description="PucR C-terminal helix-turn-helix" evidence="2">
    <location>
        <begin position="377"/>
        <end position="434"/>
    </location>
</feature>
<dbReference type="EMBL" id="CP035806">
    <property type="protein sequence ID" value="QBE48843.1"/>
    <property type="molecule type" value="Genomic_DNA"/>
</dbReference>